<dbReference type="EMBL" id="JBHUIJ010000005">
    <property type="protein sequence ID" value="MFD2236901.1"/>
    <property type="molecule type" value="Genomic_DNA"/>
</dbReference>
<evidence type="ECO:0000256" key="2">
    <source>
        <dbReference type="ARBA" id="ARBA00022723"/>
    </source>
</evidence>
<dbReference type="Gene3D" id="3.20.20.140">
    <property type="entry name" value="Metal-dependent hydrolases"/>
    <property type="match status" value="1"/>
</dbReference>
<dbReference type="Proteomes" id="UP001597371">
    <property type="component" value="Unassembled WGS sequence"/>
</dbReference>
<keyword evidence="4 5" id="KW-0119">Carbohydrate metabolism</keyword>
<dbReference type="InterPro" id="IPR003764">
    <property type="entry name" value="GlcNAc_6-P_deAcase"/>
</dbReference>
<dbReference type="PANTHER" id="PTHR11113:SF14">
    <property type="entry name" value="N-ACETYLGLUCOSAMINE-6-PHOSPHATE DEACETYLASE"/>
    <property type="match status" value="1"/>
</dbReference>
<dbReference type="EC" id="3.5.1.25" evidence="7"/>
<evidence type="ECO:0000313" key="7">
    <source>
        <dbReference type="EMBL" id="MFD2236901.1"/>
    </source>
</evidence>
<feature type="domain" description="Amidohydrolase-related" evidence="6">
    <location>
        <begin position="48"/>
        <end position="351"/>
    </location>
</feature>
<comment type="caution">
    <text evidence="7">The sequence shown here is derived from an EMBL/GenBank/DDBJ whole genome shotgun (WGS) entry which is preliminary data.</text>
</comment>
<dbReference type="InterPro" id="IPR006680">
    <property type="entry name" value="Amidohydro-rel"/>
</dbReference>
<keyword evidence="8" id="KW-1185">Reference proteome</keyword>
<evidence type="ECO:0000256" key="3">
    <source>
        <dbReference type="ARBA" id="ARBA00022801"/>
    </source>
</evidence>
<evidence type="ECO:0000256" key="1">
    <source>
        <dbReference type="ARBA" id="ARBA00010716"/>
    </source>
</evidence>
<keyword evidence="3 5" id="KW-0378">Hydrolase</keyword>
<reference evidence="8" key="1">
    <citation type="journal article" date="2019" name="Int. J. Syst. Evol. Microbiol.">
        <title>The Global Catalogue of Microorganisms (GCM) 10K type strain sequencing project: providing services to taxonomists for standard genome sequencing and annotation.</title>
        <authorList>
            <consortium name="The Broad Institute Genomics Platform"/>
            <consortium name="The Broad Institute Genome Sequencing Center for Infectious Disease"/>
            <person name="Wu L."/>
            <person name="Ma J."/>
        </authorList>
    </citation>
    <scope>NUCLEOTIDE SEQUENCE [LARGE SCALE GENOMIC DNA]</scope>
    <source>
        <strain evidence="8">ZS-35-S2</strain>
    </source>
</reference>
<comment type="similarity">
    <text evidence="1 5">Belongs to the metallo-dependent hydrolases superfamily. NagA family.</text>
</comment>
<dbReference type="InterPro" id="IPR011059">
    <property type="entry name" value="Metal-dep_hydrolase_composite"/>
</dbReference>
<gene>
    <name evidence="7" type="ORF">ACFSKQ_05405</name>
</gene>
<dbReference type="SUPFAM" id="SSF51556">
    <property type="entry name" value="Metallo-dependent hydrolases"/>
    <property type="match status" value="1"/>
</dbReference>
<proteinExistence type="inferred from homology"/>
<protein>
    <submittedName>
        <fullName evidence="7">N-acetylglucosamine-6-phosphate deacetylase</fullName>
        <ecNumber evidence="7">3.5.1.25</ecNumber>
    </submittedName>
</protein>
<evidence type="ECO:0000256" key="4">
    <source>
        <dbReference type="ARBA" id="ARBA00023277"/>
    </source>
</evidence>
<name>A0ABW5CL25_9HYPH</name>
<dbReference type="RefSeq" id="WP_209739590.1">
    <property type="nucleotide sequence ID" value="NZ_CP072611.1"/>
</dbReference>
<dbReference type="Gene3D" id="2.30.40.10">
    <property type="entry name" value="Urease, subunit C, domain 1"/>
    <property type="match status" value="1"/>
</dbReference>
<dbReference type="InterPro" id="IPR032466">
    <property type="entry name" value="Metal_Hydrolase"/>
</dbReference>
<dbReference type="PIRSF" id="PIRSF038994">
    <property type="entry name" value="NagA"/>
    <property type="match status" value="1"/>
</dbReference>
<evidence type="ECO:0000256" key="5">
    <source>
        <dbReference type="PIRNR" id="PIRNR038994"/>
    </source>
</evidence>
<dbReference type="PANTHER" id="PTHR11113">
    <property type="entry name" value="N-ACETYLGLUCOSAMINE-6-PHOSPHATE DEACETYLASE"/>
    <property type="match status" value="1"/>
</dbReference>
<dbReference type="GO" id="GO:0008448">
    <property type="term" value="F:N-acetylglucosamine-6-phosphate deacetylase activity"/>
    <property type="evidence" value="ECO:0007669"/>
    <property type="project" value="UniProtKB-EC"/>
</dbReference>
<keyword evidence="2" id="KW-0479">Metal-binding</keyword>
<dbReference type="Pfam" id="PF01979">
    <property type="entry name" value="Amidohydro_1"/>
    <property type="match status" value="1"/>
</dbReference>
<evidence type="ECO:0000259" key="6">
    <source>
        <dbReference type="Pfam" id="PF01979"/>
    </source>
</evidence>
<evidence type="ECO:0000313" key="8">
    <source>
        <dbReference type="Proteomes" id="UP001597371"/>
    </source>
</evidence>
<accession>A0ABW5CL25</accession>
<sequence length="364" mass="37493">MNALIAPEHIWIEGGLRTGLAVEMAAGRVARIRPLAEGEVPTSRPHLMMPACTDLQVNGSGGVMLNDGPSPETIARIIAAQRARGTGWVLPTLITSAPAQIAAAADAVIEAWGLPGLAGLHLEGPHINVERKGTHDPRHIRPMDEATLAALERLRAAGIPVMLTLAPEIVPPGTIARIAEMGVIVSAGHTAASPAQAKAGLSAGVSCFTHLFNAMPPMTSRAPGVVATAINSEAYCGIIADGIHVDWAMLALACAARPVPGRMFLVSDAMATVGGPDHFTLYGERIELRGGALVNAAGALAGAHIDMLASLGNMVRHAGLPLEAAVAMACDNPNRAMGLTPPAIEPGRALDELVMLDAALERTG</sequence>
<organism evidence="7 8">
    <name type="scientific">Aureimonas populi</name>
    <dbReference type="NCBI Taxonomy" id="1701758"/>
    <lineage>
        <taxon>Bacteria</taxon>
        <taxon>Pseudomonadati</taxon>
        <taxon>Pseudomonadota</taxon>
        <taxon>Alphaproteobacteria</taxon>
        <taxon>Hyphomicrobiales</taxon>
        <taxon>Aurantimonadaceae</taxon>
        <taxon>Aureimonas</taxon>
    </lineage>
</organism>